<feature type="compositionally biased region" description="Polar residues" evidence="1">
    <location>
        <begin position="7"/>
        <end position="16"/>
    </location>
</feature>
<dbReference type="InterPro" id="IPR057798">
    <property type="entry name" value="PH_YqeB"/>
</dbReference>
<protein>
    <recommendedName>
        <fullName evidence="7">DUF308 domain-containing protein</fullName>
    </recommendedName>
</protein>
<dbReference type="InterPro" id="IPR056411">
    <property type="entry name" value="CysS_C"/>
</dbReference>
<proteinExistence type="predicted"/>
<dbReference type="AlphaFoldDB" id="A0A1H0RYS0"/>
<organism evidence="5 6">
    <name type="scientific">Actinopolyspora xinjiangensis</name>
    <dbReference type="NCBI Taxonomy" id="405564"/>
    <lineage>
        <taxon>Bacteria</taxon>
        <taxon>Bacillati</taxon>
        <taxon>Actinomycetota</taxon>
        <taxon>Actinomycetes</taxon>
        <taxon>Actinopolysporales</taxon>
        <taxon>Actinopolysporaceae</taxon>
        <taxon>Actinopolyspora</taxon>
    </lineage>
</organism>
<dbReference type="EMBL" id="FNJR01000003">
    <property type="protein sequence ID" value="SDP34721.1"/>
    <property type="molecule type" value="Genomic_DNA"/>
</dbReference>
<feature type="domain" description="Cysteinyl-tRNA ligase anticodon binding" evidence="3">
    <location>
        <begin position="185"/>
        <end position="236"/>
    </location>
</feature>
<keyword evidence="6" id="KW-1185">Reference proteome</keyword>
<dbReference type="RefSeq" id="WP_092599211.1">
    <property type="nucleotide sequence ID" value="NZ_FNJR01000003.1"/>
</dbReference>
<feature type="transmembrane region" description="Helical" evidence="2">
    <location>
        <begin position="32"/>
        <end position="53"/>
    </location>
</feature>
<dbReference type="STRING" id="405564.SAMN04487905_103295"/>
<feature type="domain" description="YqeB PH" evidence="4">
    <location>
        <begin position="18"/>
        <end position="168"/>
    </location>
</feature>
<feature type="region of interest" description="Disordered" evidence="1">
    <location>
        <begin position="1"/>
        <end position="20"/>
    </location>
</feature>
<dbReference type="OrthoDB" id="5145029at2"/>
<dbReference type="Pfam" id="PF23494">
    <property type="entry name" value="bPH_10"/>
    <property type="match status" value="1"/>
</dbReference>
<feature type="transmembrane region" description="Helical" evidence="2">
    <location>
        <begin position="74"/>
        <end position="95"/>
    </location>
</feature>
<evidence type="ECO:0000256" key="1">
    <source>
        <dbReference type="SAM" id="MobiDB-lite"/>
    </source>
</evidence>
<keyword evidence="2" id="KW-0812">Transmembrane</keyword>
<evidence type="ECO:0008006" key="7">
    <source>
        <dbReference type="Google" id="ProtNLM"/>
    </source>
</evidence>
<dbReference type="Proteomes" id="UP000199497">
    <property type="component" value="Unassembled WGS sequence"/>
</dbReference>
<keyword evidence="2" id="KW-1133">Transmembrane helix</keyword>
<sequence length="241" mass="26832">MTDESTPEPSRNQSAEPTVVAEPPWTYPAAGVAFTVFGAGLGWGVRLLADWLVGLPWAPMRGPAELVDSLPEPWVTLGLVVLGALAGIALAVYAYHDSLTVTVAADRVALNRRGTSREWPAERVDIACRDGKQLVLLDDDAVELAREKYDFRTEDLAAAFRAHGYRWTDEDPYREEFRRWVPDAPGLPEGADALLKARAKALRHNNDSGGEARELRDELARLGVVVRDTDRKQYWRLSRDR</sequence>
<reference evidence="6" key="1">
    <citation type="submission" date="2016-10" db="EMBL/GenBank/DDBJ databases">
        <authorList>
            <person name="Varghese N."/>
            <person name="Submissions S."/>
        </authorList>
    </citation>
    <scope>NUCLEOTIDE SEQUENCE [LARGE SCALE GENOMIC DNA]</scope>
    <source>
        <strain evidence="6">DSM 46732</strain>
    </source>
</reference>
<name>A0A1H0RYS0_9ACTN</name>
<accession>A0A1H0RYS0</accession>
<gene>
    <name evidence="5" type="ORF">SAMN04487905_103295</name>
</gene>
<evidence type="ECO:0000259" key="3">
    <source>
        <dbReference type="Pfam" id="PF23493"/>
    </source>
</evidence>
<evidence type="ECO:0000313" key="5">
    <source>
        <dbReference type="EMBL" id="SDP34721.1"/>
    </source>
</evidence>
<evidence type="ECO:0000259" key="4">
    <source>
        <dbReference type="Pfam" id="PF23494"/>
    </source>
</evidence>
<evidence type="ECO:0000313" key="6">
    <source>
        <dbReference type="Proteomes" id="UP000199497"/>
    </source>
</evidence>
<dbReference type="Pfam" id="PF23493">
    <property type="entry name" value="CysS_C"/>
    <property type="match status" value="1"/>
</dbReference>
<evidence type="ECO:0000256" key="2">
    <source>
        <dbReference type="SAM" id="Phobius"/>
    </source>
</evidence>
<keyword evidence="2" id="KW-0472">Membrane</keyword>